<proteinExistence type="predicted"/>
<dbReference type="EMBL" id="CP091139">
    <property type="protein sequence ID" value="UUT36241.1"/>
    <property type="molecule type" value="Genomic_DNA"/>
</dbReference>
<accession>A0ABY5NMA6</accession>
<evidence type="ECO:0000313" key="3">
    <source>
        <dbReference type="Proteomes" id="UP001054811"/>
    </source>
</evidence>
<sequence>MSFFSPKYAVTPATVQVPGPAVAPDSGVVMPIVTSVSVMPGLDAAGTARLIVAAAAAGAARERERDHGCHGDDADGLPSCSAHVHA</sequence>
<evidence type="ECO:0000313" key="2">
    <source>
        <dbReference type="EMBL" id="UUT36241.1"/>
    </source>
</evidence>
<protein>
    <submittedName>
        <fullName evidence="2">Uncharacterized protein</fullName>
    </submittedName>
</protein>
<feature type="compositionally biased region" description="Basic and acidic residues" evidence="1">
    <location>
        <begin position="61"/>
        <end position="73"/>
    </location>
</feature>
<dbReference type="RefSeq" id="WP_259612890.1">
    <property type="nucleotide sequence ID" value="NZ_CP091139.2"/>
</dbReference>
<keyword evidence="3" id="KW-1185">Reference proteome</keyword>
<feature type="region of interest" description="Disordered" evidence="1">
    <location>
        <begin position="61"/>
        <end position="86"/>
    </location>
</feature>
<evidence type="ECO:0000256" key="1">
    <source>
        <dbReference type="SAM" id="MobiDB-lite"/>
    </source>
</evidence>
<gene>
    <name evidence="2" type="ORF">L2X98_24880</name>
</gene>
<organism evidence="2 3">
    <name type="scientific">Microbacterium elymi</name>
    <dbReference type="NCBI Taxonomy" id="2909587"/>
    <lineage>
        <taxon>Bacteria</taxon>
        <taxon>Bacillati</taxon>
        <taxon>Actinomycetota</taxon>
        <taxon>Actinomycetes</taxon>
        <taxon>Micrococcales</taxon>
        <taxon>Microbacteriaceae</taxon>
        <taxon>Microbacterium</taxon>
    </lineage>
</organism>
<name>A0ABY5NMA6_9MICO</name>
<dbReference type="Proteomes" id="UP001054811">
    <property type="component" value="Chromosome"/>
</dbReference>
<reference evidence="2" key="1">
    <citation type="submission" date="2022-01" db="EMBL/GenBank/DDBJ databases">
        <title>Microbacterium eymi and Microbacterium rhizovicinus sp. nov., isolated from the rhizospheric soil of Elymus tsukushiensis, a plant native to the Dokdo Islands, Republic of Korea.</title>
        <authorList>
            <person name="Hwang Y.J."/>
        </authorList>
    </citation>
    <scope>NUCLEOTIDE SEQUENCE</scope>
    <source>
        <strain evidence="2">KUDC0405</strain>
    </source>
</reference>